<keyword evidence="2 5" id="KW-0547">Nucleotide-binding</keyword>
<name>A0A9D9NEP6_9BACT</name>
<dbReference type="GO" id="GO:0008233">
    <property type="term" value="F:peptidase activity"/>
    <property type="evidence" value="ECO:0007669"/>
    <property type="project" value="UniProtKB-KW"/>
</dbReference>
<dbReference type="InterPro" id="IPR018368">
    <property type="entry name" value="ClpA/B_CS1"/>
</dbReference>
<dbReference type="Gene3D" id="3.40.50.300">
    <property type="entry name" value="P-loop containing nucleotide triphosphate hydrolases"/>
    <property type="match status" value="2"/>
</dbReference>
<feature type="domain" description="AAA+ ATPase" evidence="7">
    <location>
        <begin position="498"/>
        <end position="643"/>
    </location>
</feature>
<evidence type="ECO:0000256" key="1">
    <source>
        <dbReference type="ARBA" id="ARBA00022737"/>
    </source>
</evidence>
<dbReference type="InterPro" id="IPR004176">
    <property type="entry name" value="Clp_R_N"/>
</dbReference>
<reference evidence="9" key="2">
    <citation type="journal article" date="2021" name="PeerJ">
        <title>Extensive microbial diversity within the chicken gut microbiome revealed by metagenomics and culture.</title>
        <authorList>
            <person name="Gilroy R."/>
            <person name="Ravi A."/>
            <person name="Getino M."/>
            <person name="Pursley I."/>
            <person name="Horton D.L."/>
            <person name="Alikhan N.F."/>
            <person name="Baker D."/>
            <person name="Gharbi K."/>
            <person name="Hall N."/>
            <person name="Watson M."/>
            <person name="Adriaenssens E.M."/>
            <person name="Foster-Nyarko E."/>
            <person name="Jarju S."/>
            <person name="Secka A."/>
            <person name="Antonio M."/>
            <person name="Oren A."/>
            <person name="Chaudhuri R.R."/>
            <person name="La Ragione R."/>
            <person name="Hildebrand F."/>
            <person name="Pallen M.J."/>
        </authorList>
    </citation>
    <scope>NUCLEOTIDE SEQUENCE</scope>
    <source>
        <strain evidence="9">B2-22910</strain>
    </source>
</reference>
<dbReference type="AlphaFoldDB" id="A0A9D9NEP6"/>
<evidence type="ECO:0000259" key="7">
    <source>
        <dbReference type="SMART" id="SM00382"/>
    </source>
</evidence>
<dbReference type="PANTHER" id="PTHR11638:SF18">
    <property type="entry name" value="HEAT SHOCK PROTEIN 104"/>
    <property type="match status" value="1"/>
</dbReference>
<dbReference type="InterPro" id="IPR001270">
    <property type="entry name" value="ClpA/B"/>
</dbReference>
<dbReference type="Pfam" id="PF02861">
    <property type="entry name" value="Clp_N"/>
    <property type="match status" value="1"/>
</dbReference>
<dbReference type="InterPro" id="IPR003959">
    <property type="entry name" value="ATPase_AAA_core"/>
</dbReference>
<dbReference type="GO" id="GO:0016887">
    <property type="term" value="F:ATP hydrolysis activity"/>
    <property type="evidence" value="ECO:0007669"/>
    <property type="project" value="InterPro"/>
</dbReference>
<dbReference type="GO" id="GO:0005524">
    <property type="term" value="F:ATP binding"/>
    <property type="evidence" value="ECO:0007669"/>
    <property type="project" value="UniProtKB-KW"/>
</dbReference>
<dbReference type="InterPro" id="IPR041546">
    <property type="entry name" value="ClpA/ClpB_AAA_lid"/>
</dbReference>
<dbReference type="Pfam" id="PF07724">
    <property type="entry name" value="AAA_2"/>
    <property type="match status" value="1"/>
</dbReference>
<dbReference type="PRINTS" id="PR00300">
    <property type="entry name" value="CLPPROTEASEA"/>
</dbReference>
<evidence type="ECO:0000313" key="9">
    <source>
        <dbReference type="EMBL" id="MBO8470867.1"/>
    </source>
</evidence>
<dbReference type="Pfam" id="PF17871">
    <property type="entry name" value="AAA_lid_9"/>
    <property type="match status" value="1"/>
</dbReference>
<dbReference type="Gene3D" id="1.10.1780.10">
    <property type="entry name" value="Clp, N-terminal domain"/>
    <property type="match status" value="1"/>
</dbReference>
<dbReference type="SUPFAM" id="SSF81923">
    <property type="entry name" value="Double Clp-N motif"/>
    <property type="match status" value="1"/>
</dbReference>
<feature type="domain" description="AAA+ ATPase" evidence="7">
    <location>
        <begin position="214"/>
        <end position="358"/>
    </location>
</feature>
<accession>A0A9D9NEP6</accession>
<dbReference type="SUPFAM" id="SSF52540">
    <property type="entry name" value="P-loop containing nucleoside triphosphate hydrolases"/>
    <property type="match status" value="2"/>
</dbReference>
<dbReference type="InterPro" id="IPR050130">
    <property type="entry name" value="ClpA_ClpB"/>
</dbReference>
<keyword evidence="9" id="KW-0645">Protease</keyword>
<dbReference type="Proteomes" id="UP000823603">
    <property type="component" value="Unassembled WGS sequence"/>
</dbReference>
<feature type="domain" description="Clp ATPase C-terminal" evidence="8">
    <location>
        <begin position="675"/>
        <end position="756"/>
    </location>
</feature>
<evidence type="ECO:0000256" key="6">
    <source>
        <dbReference type="SAM" id="MobiDB-lite"/>
    </source>
</evidence>
<dbReference type="CDD" id="cd19499">
    <property type="entry name" value="RecA-like_ClpB_Hsp104-like"/>
    <property type="match status" value="1"/>
</dbReference>
<feature type="region of interest" description="Disordered" evidence="6">
    <location>
        <begin position="148"/>
        <end position="172"/>
    </location>
</feature>
<dbReference type="PROSITE" id="PS00871">
    <property type="entry name" value="CLPAB_2"/>
    <property type="match status" value="1"/>
</dbReference>
<keyword evidence="4 5" id="KW-0143">Chaperone</keyword>
<dbReference type="FunFam" id="3.40.50.300:FF:000025">
    <property type="entry name" value="ATP-dependent Clp protease subunit"/>
    <property type="match status" value="1"/>
</dbReference>
<dbReference type="PANTHER" id="PTHR11638">
    <property type="entry name" value="ATP-DEPENDENT CLP PROTEASE"/>
    <property type="match status" value="1"/>
</dbReference>
<evidence type="ECO:0000259" key="8">
    <source>
        <dbReference type="SMART" id="SM01086"/>
    </source>
</evidence>
<dbReference type="SMART" id="SM00382">
    <property type="entry name" value="AAA"/>
    <property type="match status" value="2"/>
</dbReference>
<organism evidence="9 10">
    <name type="scientific">Candidatus Cryptobacteroides faecavium</name>
    <dbReference type="NCBI Taxonomy" id="2840762"/>
    <lineage>
        <taxon>Bacteria</taxon>
        <taxon>Pseudomonadati</taxon>
        <taxon>Bacteroidota</taxon>
        <taxon>Bacteroidia</taxon>
        <taxon>Bacteroidales</taxon>
        <taxon>Candidatus Cryptobacteroides</taxon>
    </lineage>
</organism>
<proteinExistence type="inferred from homology"/>
<evidence type="ECO:0000256" key="5">
    <source>
        <dbReference type="RuleBase" id="RU004432"/>
    </source>
</evidence>
<dbReference type="GO" id="GO:0006508">
    <property type="term" value="P:proteolysis"/>
    <property type="evidence" value="ECO:0007669"/>
    <property type="project" value="UniProtKB-KW"/>
</dbReference>
<dbReference type="PROSITE" id="PS00870">
    <property type="entry name" value="CLPAB_1"/>
    <property type="match status" value="1"/>
</dbReference>
<comment type="caution">
    <text evidence="9">The sequence shown here is derived from an EMBL/GenBank/DDBJ whole genome shotgun (WGS) entry which is preliminary data.</text>
</comment>
<dbReference type="Gene3D" id="1.10.8.60">
    <property type="match status" value="2"/>
</dbReference>
<dbReference type="InterPro" id="IPR019489">
    <property type="entry name" value="Clp_ATPase_C"/>
</dbReference>
<evidence type="ECO:0000256" key="4">
    <source>
        <dbReference type="ARBA" id="ARBA00023186"/>
    </source>
</evidence>
<dbReference type="InterPro" id="IPR028299">
    <property type="entry name" value="ClpA/B_CS2"/>
</dbReference>
<sequence length="786" mass="86774">MEIRISDELNAIINFSREEAMRTGSYGISPDHLMLGIIRHGDNTALDVLKGLGTDMQEMKHFIDSKIFTNEHIPYSESEHVTFSRGAQNVLSITVLEASRMNGRMASSQHLLLALCRNTGSYSQTYLRDTGVDYGRVMQFIERSGLTGKDLHDGSDAESDMDSRQGQDRPKRQALSIEDFGYDITRAARDGKLDPVVGRDEEIMRVIEILGRRKKNNPMLVGDPGVGKSAIVEGIALRIASGDTPSALAGKRIISLDIASVVAGTKYRGDFEKRLKAIINEISGNPDIILFIDEFHTIVGAGGAGGNLDAANMLKPALARGDLQCIGATTSDEFSKIIEKDGALDRRFQKILVEPADVKQTITILDRIKGNYEQYHAVTYTGKALEACAKLSERYITDRCLPDKAIDAMDEAGSMVRLQCSSTKKNRRQPVVTEEDIAAVISKTTGIPVVKVAQSEAARLLGMGDALKRMIIGQDEAIGKITRAIQRNRAGIKDPARPIGSFLFLGPTGVGKTQLAKSIAEYLFDSEDNLVRIDMSEYMEKFTASRLVGAPPGYVGFEDGGQLSEKVRRKPYCVVLLDEIEKAHPDIFNLLLQILDEGRLTDSNGRAVNFRNTIVIMTSNVGSRDLEAYGNGLGFNTSARNVEEDRKGVLQKAIRKAFPPEFINRIDELVFFNALKKEDMEKIIDIQIKGLRSRIAEIGYRLNVTPAAKKFVAEAGYDPYFGARPLRRAVQKYIEDPVSEFIISLMQKPSHESPVPDIPVLTVGISQDRKGTEIKMRHAELCAMQP</sequence>
<evidence type="ECO:0000256" key="3">
    <source>
        <dbReference type="ARBA" id="ARBA00022840"/>
    </source>
</evidence>
<keyword evidence="9" id="KW-0378">Hydrolase</keyword>
<dbReference type="InterPro" id="IPR003593">
    <property type="entry name" value="AAA+_ATPase"/>
</dbReference>
<gene>
    <name evidence="9" type="ORF">IAB82_03615</name>
</gene>
<comment type="similarity">
    <text evidence="5">Belongs to the ClpA/ClpB family.</text>
</comment>
<dbReference type="EMBL" id="JADIMB010000051">
    <property type="protein sequence ID" value="MBO8470867.1"/>
    <property type="molecule type" value="Genomic_DNA"/>
</dbReference>
<dbReference type="FunFam" id="3.40.50.300:FF:000010">
    <property type="entry name" value="Chaperone clpB 1, putative"/>
    <property type="match status" value="1"/>
</dbReference>
<evidence type="ECO:0000256" key="2">
    <source>
        <dbReference type="ARBA" id="ARBA00022741"/>
    </source>
</evidence>
<dbReference type="Pfam" id="PF10431">
    <property type="entry name" value="ClpB_D2-small"/>
    <property type="match status" value="1"/>
</dbReference>
<dbReference type="SMART" id="SM01086">
    <property type="entry name" value="ClpB_D2-small"/>
    <property type="match status" value="1"/>
</dbReference>
<feature type="compositionally biased region" description="Basic and acidic residues" evidence="6">
    <location>
        <begin position="149"/>
        <end position="171"/>
    </location>
</feature>
<dbReference type="GO" id="GO:0034605">
    <property type="term" value="P:cellular response to heat"/>
    <property type="evidence" value="ECO:0007669"/>
    <property type="project" value="TreeGrafter"/>
</dbReference>
<dbReference type="InterPro" id="IPR027417">
    <property type="entry name" value="P-loop_NTPase"/>
</dbReference>
<evidence type="ECO:0000313" key="10">
    <source>
        <dbReference type="Proteomes" id="UP000823603"/>
    </source>
</evidence>
<dbReference type="GO" id="GO:0005737">
    <property type="term" value="C:cytoplasm"/>
    <property type="evidence" value="ECO:0007669"/>
    <property type="project" value="TreeGrafter"/>
</dbReference>
<keyword evidence="1" id="KW-0677">Repeat</keyword>
<dbReference type="InterPro" id="IPR036628">
    <property type="entry name" value="Clp_N_dom_sf"/>
</dbReference>
<keyword evidence="3 5" id="KW-0067">ATP-binding</keyword>
<reference evidence="9" key="1">
    <citation type="submission" date="2020-10" db="EMBL/GenBank/DDBJ databases">
        <authorList>
            <person name="Gilroy R."/>
        </authorList>
    </citation>
    <scope>NUCLEOTIDE SEQUENCE</scope>
    <source>
        <strain evidence="9">B2-22910</strain>
    </source>
</reference>
<dbReference type="Pfam" id="PF00004">
    <property type="entry name" value="AAA"/>
    <property type="match status" value="1"/>
</dbReference>
<protein>
    <submittedName>
        <fullName evidence="9">ATP-dependent Clp protease ATP-binding subunit</fullName>
    </submittedName>
</protein>
<dbReference type="CDD" id="cd00009">
    <property type="entry name" value="AAA"/>
    <property type="match status" value="1"/>
</dbReference>